<name>A0ABP3AK27_MYCUL</name>
<dbReference type="EMBL" id="JAOL01000099">
    <property type="protein sequence ID" value="EUA90730.1"/>
    <property type="molecule type" value="Genomic_DNA"/>
</dbReference>
<sequence>MFDERVYRRYYDRINQLAAPDLLAWAHEGRRGCDPAGPVG</sequence>
<evidence type="ECO:0000313" key="2">
    <source>
        <dbReference type="Proteomes" id="UP000020681"/>
    </source>
</evidence>
<protein>
    <submittedName>
        <fullName evidence="1">Glycolipid sulfotransferase domain protein</fullName>
        <ecNumber evidence="1">2.8.2.-</ecNumber>
    </submittedName>
</protein>
<keyword evidence="1" id="KW-0808">Transferase</keyword>
<gene>
    <name evidence="1" type="ORF">I551_2813</name>
</gene>
<reference evidence="1 2" key="1">
    <citation type="submission" date="2014-01" db="EMBL/GenBank/DDBJ databases">
        <authorList>
            <person name="Dobos K."/>
            <person name="Lenaerts A."/>
            <person name="Ordway D."/>
            <person name="DeGroote M.A."/>
            <person name="Parker T."/>
            <person name="Sizemore C."/>
            <person name="Tallon L.J."/>
            <person name="Sadzewicz L.K."/>
            <person name="Sengamalay N."/>
            <person name="Fraser C.M."/>
            <person name="Hine E."/>
            <person name="Shefchek K.A."/>
            <person name="Das S.P."/>
            <person name="Tettelin H."/>
        </authorList>
    </citation>
    <scope>NUCLEOTIDE SEQUENCE [LARGE SCALE GENOMIC DNA]</scope>
    <source>
        <strain evidence="1 2">Harvey</strain>
    </source>
</reference>
<dbReference type="Proteomes" id="UP000020681">
    <property type="component" value="Unassembled WGS sequence"/>
</dbReference>
<dbReference type="EC" id="2.8.2.-" evidence="1"/>
<proteinExistence type="predicted"/>
<accession>A0ABP3AK27</accession>
<comment type="caution">
    <text evidence="1">The sequence shown here is derived from an EMBL/GenBank/DDBJ whole genome shotgun (WGS) entry which is preliminary data.</text>
</comment>
<evidence type="ECO:0000313" key="1">
    <source>
        <dbReference type="EMBL" id="EUA90730.1"/>
    </source>
</evidence>
<dbReference type="GO" id="GO:0016740">
    <property type="term" value="F:transferase activity"/>
    <property type="evidence" value="ECO:0007669"/>
    <property type="project" value="UniProtKB-KW"/>
</dbReference>
<keyword evidence="2" id="KW-1185">Reference proteome</keyword>
<organism evidence="1 2">
    <name type="scientific">Mycobacterium ulcerans str. Harvey</name>
    <dbReference type="NCBI Taxonomy" id="1299332"/>
    <lineage>
        <taxon>Bacteria</taxon>
        <taxon>Bacillati</taxon>
        <taxon>Actinomycetota</taxon>
        <taxon>Actinomycetes</taxon>
        <taxon>Mycobacteriales</taxon>
        <taxon>Mycobacteriaceae</taxon>
        <taxon>Mycobacterium</taxon>
        <taxon>Mycobacterium ulcerans group</taxon>
    </lineage>
</organism>